<dbReference type="EMBL" id="LGRX02005785">
    <property type="protein sequence ID" value="KAK3277898.1"/>
    <property type="molecule type" value="Genomic_DNA"/>
</dbReference>
<organism evidence="1 2">
    <name type="scientific">Cymbomonas tetramitiformis</name>
    <dbReference type="NCBI Taxonomy" id="36881"/>
    <lineage>
        <taxon>Eukaryota</taxon>
        <taxon>Viridiplantae</taxon>
        <taxon>Chlorophyta</taxon>
        <taxon>Pyramimonadophyceae</taxon>
        <taxon>Pyramimonadales</taxon>
        <taxon>Pyramimonadaceae</taxon>
        <taxon>Cymbomonas</taxon>
    </lineage>
</organism>
<keyword evidence="2" id="KW-1185">Reference proteome</keyword>
<evidence type="ECO:0000313" key="1">
    <source>
        <dbReference type="EMBL" id="KAK3277898.1"/>
    </source>
</evidence>
<proteinExistence type="predicted"/>
<reference evidence="1 2" key="1">
    <citation type="journal article" date="2015" name="Genome Biol. Evol.">
        <title>Comparative Genomics of a Bacterivorous Green Alga Reveals Evolutionary Causalities and Consequences of Phago-Mixotrophic Mode of Nutrition.</title>
        <authorList>
            <person name="Burns J.A."/>
            <person name="Paasch A."/>
            <person name="Narechania A."/>
            <person name="Kim E."/>
        </authorList>
    </citation>
    <scope>NUCLEOTIDE SEQUENCE [LARGE SCALE GENOMIC DNA]</scope>
    <source>
        <strain evidence="1 2">PLY_AMNH</strain>
    </source>
</reference>
<protein>
    <submittedName>
        <fullName evidence="1">Uncharacterized protein</fullName>
    </submittedName>
</protein>
<sequence>MVRLWQSAATVAPAKQLAKIRTSIAAVAKKVHNFIFRASYLCKVPLPEAVSSAAVKDFFLQCVNTKCPEGATRNFVRQRTRVVRTAKQKISALFCNLNRVAVCVDEADCRCDSLDRELPRRDGHVCFRTTELHGKFSDFNRSLKDTPRQANETADYLVLTGTTDFLNQLNLFETVSVAAIRKLLPWKCNVDGSSYLLVENFTEEIFFVAVCGANGLVVQAWGGASLHGPAIGGEGTGGG</sequence>
<dbReference type="Proteomes" id="UP001190700">
    <property type="component" value="Unassembled WGS sequence"/>
</dbReference>
<gene>
    <name evidence="1" type="ORF">CYMTET_14124</name>
</gene>
<dbReference type="AlphaFoldDB" id="A0AAE0GH87"/>
<comment type="caution">
    <text evidence="1">The sequence shown here is derived from an EMBL/GenBank/DDBJ whole genome shotgun (WGS) entry which is preliminary data.</text>
</comment>
<name>A0AAE0GH87_9CHLO</name>
<evidence type="ECO:0000313" key="2">
    <source>
        <dbReference type="Proteomes" id="UP001190700"/>
    </source>
</evidence>
<accession>A0AAE0GH87</accession>